<dbReference type="Proteomes" id="UP000030700">
    <property type="component" value="Unassembled WGS sequence"/>
</dbReference>
<evidence type="ECO:0000313" key="1">
    <source>
        <dbReference type="EMBL" id="GAK53879.1"/>
    </source>
</evidence>
<reference evidence="1" key="1">
    <citation type="journal article" date="2015" name="PeerJ">
        <title>First genomic representation of candidate bacterial phylum KSB3 points to enhanced environmental sensing as a trigger of wastewater bulking.</title>
        <authorList>
            <person name="Sekiguchi Y."/>
            <person name="Ohashi A."/>
            <person name="Parks D.H."/>
            <person name="Yamauchi T."/>
            <person name="Tyson G.W."/>
            <person name="Hugenholtz P."/>
        </authorList>
    </citation>
    <scope>NUCLEOTIDE SEQUENCE [LARGE SCALE GENOMIC DNA]</scope>
</reference>
<proteinExistence type="predicted"/>
<keyword evidence="2" id="KW-1185">Reference proteome</keyword>
<organism evidence="1">
    <name type="scientific">Candidatus Moduliflexus flocculans</name>
    <dbReference type="NCBI Taxonomy" id="1499966"/>
    <lineage>
        <taxon>Bacteria</taxon>
        <taxon>Candidatus Moduliflexota</taxon>
        <taxon>Candidatus Moduliflexia</taxon>
        <taxon>Candidatus Moduliflexales</taxon>
        <taxon>Candidatus Moduliflexaceae</taxon>
    </lineage>
</organism>
<sequence length="71" mass="8526">MMCAGELRYLKASWMISYLIERADVTQYRMKEKNKSEQSHAFDWFPSPIRCRFGVLIFYIIEVFCDDFQDG</sequence>
<dbReference type="STRING" id="1499966.U14_05154"/>
<evidence type="ECO:0000313" key="2">
    <source>
        <dbReference type="Proteomes" id="UP000030700"/>
    </source>
</evidence>
<dbReference type="AlphaFoldDB" id="A0A081BR48"/>
<dbReference type="EMBL" id="DF820460">
    <property type="protein sequence ID" value="GAK53879.1"/>
    <property type="molecule type" value="Genomic_DNA"/>
</dbReference>
<dbReference type="HOGENOM" id="CLU_2731794_0_0_0"/>
<protein>
    <submittedName>
        <fullName evidence="1">Uncharacterized protein</fullName>
    </submittedName>
</protein>
<accession>A0A081BR48</accession>
<name>A0A081BR48_9BACT</name>
<gene>
    <name evidence="1" type="ORF">U14_05154</name>
</gene>